<dbReference type="Gene3D" id="3.90.550.10">
    <property type="entry name" value="Spore Coat Polysaccharide Biosynthesis Protein SpsA, Chain A"/>
    <property type="match status" value="1"/>
</dbReference>
<name>A0A1W6SL50_9PROT</name>
<proteinExistence type="inferred from homology"/>
<dbReference type="InterPro" id="IPR007267">
    <property type="entry name" value="GtrA_DPMS_TM"/>
</dbReference>
<reference evidence="11 12" key="1">
    <citation type="journal article" date="2015" name="Int. J. Syst. Evol. Microbiol.">
        <title>Nitrosospira lacus sp. nov., a psychrotolerant, ammonia-oxidizing bacterium from sandy lake sediment.</title>
        <authorList>
            <person name="Urakawa H."/>
            <person name="Garcia J.C."/>
            <person name="Nielsen J.L."/>
            <person name="Le V.Q."/>
            <person name="Kozlowski J.A."/>
            <person name="Stein L.Y."/>
            <person name="Lim C.K."/>
            <person name="Pommerening-Roser A."/>
            <person name="Martens-Habbena W."/>
            <person name="Stahl D.A."/>
            <person name="Klotz M.G."/>
        </authorList>
    </citation>
    <scope>NUCLEOTIDE SEQUENCE [LARGE SCALE GENOMIC DNA]</scope>
    <source>
        <strain evidence="11 12">APG3</strain>
    </source>
</reference>
<evidence type="ECO:0000256" key="2">
    <source>
        <dbReference type="ARBA" id="ARBA00006739"/>
    </source>
</evidence>
<dbReference type="FunFam" id="3.90.550.10:FF:000122">
    <property type="entry name" value="Dolichol-phosphate mannosyltransferase subunit 1"/>
    <property type="match status" value="1"/>
</dbReference>
<keyword evidence="12" id="KW-1185">Reference proteome</keyword>
<comment type="similarity">
    <text evidence="2">Belongs to the glycosyltransferase 2 family.</text>
</comment>
<dbReference type="GO" id="GO:0009247">
    <property type="term" value="P:glycolipid biosynthetic process"/>
    <property type="evidence" value="ECO:0007669"/>
    <property type="project" value="TreeGrafter"/>
</dbReference>
<evidence type="ECO:0000313" key="12">
    <source>
        <dbReference type="Proteomes" id="UP000012179"/>
    </source>
</evidence>
<dbReference type="GO" id="GO:0016020">
    <property type="term" value="C:membrane"/>
    <property type="evidence" value="ECO:0007669"/>
    <property type="project" value="UniProtKB-SubCell"/>
</dbReference>
<feature type="transmembrane region" description="Helical" evidence="8">
    <location>
        <begin position="345"/>
        <end position="367"/>
    </location>
</feature>
<evidence type="ECO:0000259" key="10">
    <source>
        <dbReference type="Pfam" id="PF04138"/>
    </source>
</evidence>
<comment type="subcellular location">
    <subcellularLocation>
        <location evidence="1">Membrane</location>
        <topology evidence="1">Multi-pass membrane protein</topology>
    </subcellularLocation>
</comment>
<dbReference type="Pfam" id="PF00535">
    <property type="entry name" value="Glycos_transf_2"/>
    <property type="match status" value="1"/>
</dbReference>
<dbReference type="AlphaFoldDB" id="A0A1W6SL50"/>
<dbReference type="eggNOG" id="COG2246">
    <property type="taxonomic scope" value="Bacteria"/>
</dbReference>
<dbReference type="InterPro" id="IPR039528">
    <property type="entry name" value="DPM1-like"/>
</dbReference>
<dbReference type="Proteomes" id="UP000012179">
    <property type="component" value="Chromosome"/>
</dbReference>
<dbReference type="InterPro" id="IPR029044">
    <property type="entry name" value="Nucleotide-diphossugar_trans"/>
</dbReference>
<dbReference type="GO" id="GO:0004582">
    <property type="term" value="F:dolichyl-phosphate beta-D-mannosyltransferase activity"/>
    <property type="evidence" value="ECO:0007669"/>
    <property type="project" value="InterPro"/>
</dbReference>
<evidence type="ECO:0000256" key="4">
    <source>
        <dbReference type="ARBA" id="ARBA00022679"/>
    </source>
</evidence>
<keyword evidence="4 11" id="KW-0808">Transferase</keyword>
<evidence type="ECO:0000256" key="6">
    <source>
        <dbReference type="ARBA" id="ARBA00022989"/>
    </source>
</evidence>
<keyword evidence="6 8" id="KW-1133">Transmembrane helix</keyword>
<dbReference type="CDD" id="cd06442">
    <property type="entry name" value="DPM1_like"/>
    <property type="match status" value="1"/>
</dbReference>
<keyword evidence="3 11" id="KW-0328">Glycosyltransferase</keyword>
<evidence type="ECO:0000256" key="7">
    <source>
        <dbReference type="ARBA" id="ARBA00023136"/>
    </source>
</evidence>
<accession>A0A1W6SL50</accession>
<feature type="domain" description="Glycosyltransferase 2-like" evidence="9">
    <location>
        <begin position="9"/>
        <end position="181"/>
    </location>
</feature>
<organism evidence="11 12">
    <name type="scientific">Nitrosospira lacus</name>
    <dbReference type="NCBI Taxonomy" id="1288494"/>
    <lineage>
        <taxon>Bacteria</taxon>
        <taxon>Pseudomonadati</taxon>
        <taxon>Pseudomonadota</taxon>
        <taxon>Betaproteobacteria</taxon>
        <taxon>Nitrosomonadales</taxon>
        <taxon>Nitrosomonadaceae</taxon>
        <taxon>Nitrosospira</taxon>
    </lineage>
</organism>
<dbReference type="OrthoDB" id="9811884at2"/>
<evidence type="ECO:0000259" key="9">
    <source>
        <dbReference type="Pfam" id="PF00535"/>
    </source>
</evidence>
<feature type="transmembrane region" description="Helical" evidence="8">
    <location>
        <begin position="251"/>
        <end position="272"/>
    </location>
</feature>
<dbReference type="EMBL" id="CP021106">
    <property type="protein sequence ID" value="ARO86527.1"/>
    <property type="molecule type" value="Genomic_DNA"/>
</dbReference>
<feature type="domain" description="GtrA/DPMS transmembrane" evidence="10">
    <location>
        <begin position="250"/>
        <end position="367"/>
    </location>
</feature>
<dbReference type="KEGG" id="nlc:EBAPG3_001295"/>
<dbReference type="InterPro" id="IPR001173">
    <property type="entry name" value="Glyco_trans_2-like"/>
</dbReference>
<dbReference type="SUPFAM" id="SSF53448">
    <property type="entry name" value="Nucleotide-diphospho-sugar transferases"/>
    <property type="match status" value="1"/>
</dbReference>
<evidence type="ECO:0000256" key="8">
    <source>
        <dbReference type="SAM" id="Phobius"/>
    </source>
</evidence>
<protein>
    <submittedName>
        <fullName evidence="11">Dolichyl-phosphate beta-D-mannosyltransferase</fullName>
    </submittedName>
</protein>
<dbReference type="GO" id="GO:0000271">
    <property type="term" value="P:polysaccharide biosynthetic process"/>
    <property type="evidence" value="ECO:0007669"/>
    <property type="project" value="InterPro"/>
</dbReference>
<feature type="transmembrane region" description="Helical" evidence="8">
    <location>
        <begin position="319"/>
        <end position="339"/>
    </location>
</feature>
<keyword evidence="5 8" id="KW-0812">Transmembrane</keyword>
<dbReference type="RefSeq" id="WP_004180888.1">
    <property type="nucleotide sequence ID" value="NZ_CP021106.3"/>
</dbReference>
<dbReference type="eggNOG" id="COG0463">
    <property type="taxonomic scope" value="Bacteria"/>
</dbReference>
<dbReference type="PANTHER" id="PTHR43398:SF1">
    <property type="entry name" value="DOLICHOL-PHOSPHATE MANNOSYLTRANSFERASE SUBUNIT 1"/>
    <property type="match status" value="1"/>
</dbReference>
<evidence type="ECO:0000256" key="5">
    <source>
        <dbReference type="ARBA" id="ARBA00022692"/>
    </source>
</evidence>
<dbReference type="Pfam" id="PF04138">
    <property type="entry name" value="GtrA_DPMS_TM"/>
    <property type="match status" value="1"/>
</dbReference>
<evidence type="ECO:0000313" key="11">
    <source>
        <dbReference type="EMBL" id="ARO86527.1"/>
    </source>
</evidence>
<feature type="transmembrane region" description="Helical" evidence="8">
    <location>
        <begin position="278"/>
        <end position="298"/>
    </location>
</feature>
<gene>
    <name evidence="11" type="ORF">EBAPG3_001295</name>
</gene>
<evidence type="ECO:0000256" key="3">
    <source>
        <dbReference type="ARBA" id="ARBA00022676"/>
    </source>
</evidence>
<dbReference type="PANTHER" id="PTHR43398">
    <property type="entry name" value="DOLICHOL-PHOSPHATE MANNOSYLTRANSFERASE SUBUNIT 1"/>
    <property type="match status" value="1"/>
</dbReference>
<evidence type="ECO:0000256" key="1">
    <source>
        <dbReference type="ARBA" id="ARBA00004141"/>
    </source>
</evidence>
<keyword evidence="7 8" id="KW-0472">Membrane</keyword>
<sequence>MANLKVVMILPTYNERDNIGHIIDALQAQFRHMSHDMHILVVDDSSPDGTADIVRQKQAGGSNANVHLLMGQKAGLGAAYIRGMSHAMDKLHADAVFEMDADFSHKPEDVPRLMAALDQGADFVIGSRYVKGGSIPKEWGLLRRMNSLGGNIVGRYVAGLYKIHDCTAGFRAIKTSLLRKIVFDDLRVQGYAFQVALLHKAVSLGATIKEVPVDFIDRTEGESKLGISDIIEFILNAWWIRLHSSKTFIKFAIVGSSGVVVNLGVFTLLLQANVNKYLASPISIEASIITNFLLNNYWTFRWRKSADHVRIKGLKFNMVSLVSLAVSYSTFVLLSMLFPATPPEIHQLVGIAPAMFINYFLNSYWTFKHAPDPKD</sequence>